<dbReference type="InterPro" id="IPR006171">
    <property type="entry name" value="TOPRIM_dom"/>
</dbReference>
<keyword evidence="7" id="KW-0460">Magnesium</keyword>
<reference evidence="11 12" key="1">
    <citation type="journal article" date="2020" name="Biotechnol. Biofuels">
        <title>New insights from the biogas microbiome by comprehensive genome-resolved metagenomics of nearly 1600 species originating from multiple anaerobic digesters.</title>
        <authorList>
            <person name="Campanaro S."/>
            <person name="Treu L."/>
            <person name="Rodriguez-R L.M."/>
            <person name="Kovalovszki A."/>
            <person name="Ziels R.M."/>
            <person name="Maus I."/>
            <person name="Zhu X."/>
            <person name="Kougias P.G."/>
            <person name="Basile A."/>
            <person name="Luo G."/>
            <person name="Schluter A."/>
            <person name="Konstantinidis K.T."/>
            <person name="Angelidaki I."/>
        </authorList>
    </citation>
    <scope>NUCLEOTIDE SEQUENCE [LARGE SCALE GENOMIC DNA]</scope>
    <source>
        <strain evidence="11">AS22ysBPME_79</strain>
    </source>
</reference>
<evidence type="ECO:0000256" key="6">
    <source>
        <dbReference type="ARBA" id="ARBA00022723"/>
    </source>
</evidence>
<dbReference type="GO" id="GO:0008143">
    <property type="term" value="F:poly(A) binding"/>
    <property type="evidence" value="ECO:0007669"/>
    <property type="project" value="InterPro"/>
</dbReference>
<evidence type="ECO:0000256" key="1">
    <source>
        <dbReference type="ARBA" id="ARBA00022478"/>
    </source>
</evidence>
<name>A0A7K4BYQ6_9ARCH</name>
<dbReference type="InterPro" id="IPR034154">
    <property type="entry name" value="TOPRIM_DnaG/twinkle"/>
</dbReference>
<feature type="domain" description="Toprim" evidence="10">
    <location>
        <begin position="171"/>
        <end position="245"/>
    </location>
</feature>
<keyword evidence="8 9" id="KW-0804">Transcription</keyword>
<dbReference type="GO" id="GO:0006269">
    <property type="term" value="P:DNA replication, synthesis of primer"/>
    <property type="evidence" value="ECO:0007669"/>
    <property type="project" value="UniProtKB-UniRule"/>
</dbReference>
<evidence type="ECO:0000256" key="3">
    <source>
        <dbReference type="ARBA" id="ARBA00022679"/>
    </source>
</evidence>
<dbReference type="SMART" id="SM00493">
    <property type="entry name" value="TOPRIM"/>
    <property type="match status" value="1"/>
</dbReference>
<dbReference type="GO" id="GO:0003899">
    <property type="term" value="F:DNA-directed RNA polymerase activity"/>
    <property type="evidence" value="ECO:0007669"/>
    <property type="project" value="UniProtKB-UniRule"/>
</dbReference>
<dbReference type="Pfam" id="PF13662">
    <property type="entry name" value="Toprim_4"/>
    <property type="match status" value="1"/>
</dbReference>
<dbReference type="InterPro" id="IPR050219">
    <property type="entry name" value="DnaG_primase"/>
</dbReference>
<dbReference type="NCBIfam" id="NF003108">
    <property type="entry name" value="PRK04031.1-1"/>
    <property type="match status" value="1"/>
</dbReference>
<keyword evidence="9" id="KW-0271">Exosome</keyword>
<evidence type="ECO:0000313" key="12">
    <source>
        <dbReference type="Proteomes" id="UP000526302"/>
    </source>
</evidence>
<dbReference type="CDD" id="cd01029">
    <property type="entry name" value="TOPRIM_primases"/>
    <property type="match status" value="1"/>
</dbReference>
<comment type="catalytic activity">
    <reaction evidence="9">
        <text>ssDNA + n NTP = ssDNA/pppN(pN)n-1 hybrid + (n-1) diphosphate.</text>
        <dbReference type="EC" id="2.7.7.101"/>
    </reaction>
</comment>
<keyword evidence="1 9" id="KW-0240">DNA-directed RNA polymerase</keyword>
<dbReference type="PROSITE" id="PS50880">
    <property type="entry name" value="TOPRIM"/>
    <property type="match status" value="1"/>
</dbReference>
<keyword evidence="6" id="KW-0479">Metal-binding</keyword>
<dbReference type="GO" id="GO:0005737">
    <property type="term" value="C:cytoplasm"/>
    <property type="evidence" value="ECO:0007669"/>
    <property type="project" value="TreeGrafter"/>
</dbReference>
<dbReference type="PANTHER" id="PTHR30313:SF2">
    <property type="entry name" value="DNA PRIMASE"/>
    <property type="match status" value="1"/>
</dbReference>
<dbReference type="InterPro" id="IPR020607">
    <property type="entry name" value="Primase_DnaG_arc"/>
</dbReference>
<dbReference type="Gene3D" id="3.40.1360.10">
    <property type="match status" value="1"/>
</dbReference>
<protein>
    <recommendedName>
        <fullName evidence="9">DNA primase DnaG</fullName>
        <ecNumber evidence="9">2.7.7.101</ecNumber>
    </recommendedName>
</protein>
<dbReference type="GO" id="GO:0000178">
    <property type="term" value="C:exosome (RNase complex)"/>
    <property type="evidence" value="ECO:0007669"/>
    <property type="project" value="UniProtKB-KW"/>
</dbReference>
<accession>A0A7K4BYQ6</accession>
<evidence type="ECO:0000313" key="11">
    <source>
        <dbReference type="EMBL" id="NMA44390.1"/>
    </source>
</evidence>
<evidence type="ECO:0000256" key="4">
    <source>
        <dbReference type="ARBA" id="ARBA00022695"/>
    </source>
</evidence>
<evidence type="ECO:0000256" key="8">
    <source>
        <dbReference type="ARBA" id="ARBA00023163"/>
    </source>
</evidence>
<dbReference type="GO" id="GO:0000428">
    <property type="term" value="C:DNA-directed RNA polymerase complex"/>
    <property type="evidence" value="ECO:0007669"/>
    <property type="project" value="UniProtKB-KW"/>
</dbReference>
<organism evidence="11 12">
    <name type="scientific">Candidatus Iainarchaeum sp</name>
    <dbReference type="NCBI Taxonomy" id="3101447"/>
    <lineage>
        <taxon>Archaea</taxon>
        <taxon>Candidatus Iainarchaeota</taxon>
        <taxon>Candidatus Iainarchaeia</taxon>
        <taxon>Candidatus Iainarchaeales</taxon>
        <taxon>Candidatus Iainarchaeaceae</taxon>
        <taxon>Candidatus Iainarchaeum</taxon>
    </lineage>
</organism>
<keyword evidence="3 9" id="KW-0808">Transferase</keyword>
<comment type="function">
    <text evidence="9">RNA polymerase that catalyzes the synthesis of short RNA molecules used as primers for DNA polymerase during DNA replication. Also part of the exosome, which is a complex involved in RNA degradation. Acts as a poly(A)-binding protein that enhances the interaction between heteropolymeric, adenine-rich transcripts and the exosome.</text>
</comment>
<dbReference type="GO" id="GO:1990077">
    <property type="term" value="C:primosome complex"/>
    <property type="evidence" value="ECO:0007669"/>
    <property type="project" value="UniProtKB-KW"/>
</dbReference>
<dbReference type="EC" id="2.7.7.101" evidence="9"/>
<evidence type="ECO:0000256" key="2">
    <source>
        <dbReference type="ARBA" id="ARBA00022515"/>
    </source>
</evidence>
<keyword evidence="4 9" id="KW-0548">Nucleotidyltransferase</keyword>
<keyword evidence="5 9" id="KW-0235">DNA replication</keyword>
<evidence type="ECO:0000256" key="9">
    <source>
        <dbReference type="HAMAP-Rule" id="MF_00007"/>
    </source>
</evidence>
<evidence type="ECO:0000256" key="7">
    <source>
        <dbReference type="ARBA" id="ARBA00022842"/>
    </source>
</evidence>
<evidence type="ECO:0000256" key="5">
    <source>
        <dbReference type="ARBA" id="ARBA00022705"/>
    </source>
</evidence>
<sequence>MAKTYISTIKYEILANYEVQGVVEKPDLVGAIFGQSEGLLGQDMDLKELQQNGKIGRIEVTINKGKGTTSGQIIIPSSLDQVKTSILAATMETVEKVGPFEAKVRVLKITDTRKEKRETITERAKELLKNMQKFEGVESDEMAQGVKEHARADEITTYEGLAAGPEVATNKEIIVVEGRADVLKLLGYGIKNAIAMNGANITPALVKLCHEKTVTVLADGDRGGELNIAKLGSMTKIDYIAKAPDGKEVEELTQKEILQALKKRQKYAQGTKTTYTQAHTQIQYGRNFQRPNTRYGGYRQPNTRYGQTPFLQQNNFGQRGTYGQKTYGRTPFGNTYRQPFGQTFNKAPTITAQTPIKVPEQKIELPKEFEKLVKSFSKMKGKSKARLLDSKKKKIKDVDVKDLLGSIEKSKKKITTIIFDGIITNRLVEAAEKKGIKNLIGVRKGNITPNEKVATYTME</sequence>
<keyword evidence="2 9" id="KW-0639">Primosome</keyword>
<dbReference type="SUPFAM" id="SSF56731">
    <property type="entry name" value="DNA primase core"/>
    <property type="match status" value="1"/>
</dbReference>
<dbReference type="GO" id="GO:0046872">
    <property type="term" value="F:metal ion binding"/>
    <property type="evidence" value="ECO:0007669"/>
    <property type="project" value="UniProtKB-KW"/>
</dbReference>
<dbReference type="EMBL" id="JAAZKV010000009">
    <property type="protein sequence ID" value="NMA44390.1"/>
    <property type="molecule type" value="Genomic_DNA"/>
</dbReference>
<comment type="similarity">
    <text evidence="9">Belongs to the archaeal DnaG primase family.</text>
</comment>
<evidence type="ECO:0000259" key="10">
    <source>
        <dbReference type="PROSITE" id="PS50880"/>
    </source>
</evidence>
<gene>
    <name evidence="9" type="primary">dnaG</name>
    <name evidence="11" type="ORF">GX950_01080</name>
</gene>
<comment type="caution">
    <text evidence="11">The sequence shown here is derived from an EMBL/GenBank/DDBJ whole genome shotgun (WGS) entry which is preliminary data.</text>
</comment>
<dbReference type="PANTHER" id="PTHR30313">
    <property type="entry name" value="DNA PRIMASE"/>
    <property type="match status" value="1"/>
</dbReference>
<comment type="subunit">
    <text evidence="9">Forms a ternary complex with MCM helicase and DNA. Component of the archaeal exosome complex.</text>
</comment>
<dbReference type="Proteomes" id="UP000526302">
    <property type="component" value="Unassembled WGS sequence"/>
</dbReference>
<proteinExistence type="inferred from homology"/>
<dbReference type="HAMAP" id="MF_00007">
    <property type="entry name" value="DNA_primase_DnaG_arc"/>
    <property type="match status" value="1"/>
</dbReference>
<dbReference type="AlphaFoldDB" id="A0A7K4BYQ6"/>